<dbReference type="Proteomes" id="UP000008370">
    <property type="component" value="Unassembled WGS sequence"/>
</dbReference>
<dbReference type="Gene3D" id="1.20.1050.10">
    <property type="match status" value="1"/>
</dbReference>
<dbReference type="InterPro" id="IPR040079">
    <property type="entry name" value="Glutathione_S-Trfase"/>
</dbReference>
<dbReference type="InterPro" id="IPR050983">
    <property type="entry name" value="GST_Omega/HSP26"/>
</dbReference>
<evidence type="ECO:0000313" key="3">
    <source>
        <dbReference type="EMBL" id="EKM53401.1"/>
    </source>
</evidence>
<dbReference type="PANTHER" id="PTHR43968:SF6">
    <property type="entry name" value="GLUTATHIONE S-TRANSFERASE OMEGA"/>
    <property type="match status" value="1"/>
</dbReference>
<dbReference type="SUPFAM" id="SSF52833">
    <property type="entry name" value="Thioredoxin-like"/>
    <property type="match status" value="1"/>
</dbReference>
<dbReference type="PROSITE" id="PS51354">
    <property type="entry name" value="GLUTAREDOXIN_2"/>
    <property type="match status" value="1"/>
</dbReference>
<dbReference type="Pfam" id="PF16865">
    <property type="entry name" value="GST_C_5"/>
    <property type="match status" value="1"/>
</dbReference>
<protein>
    <recommendedName>
        <fullName evidence="5">GST N-terminal domain-containing protein</fullName>
    </recommendedName>
</protein>
<dbReference type="KEGG" id="pco:PHACADRAFT_197834"/>
<dbReference type="InterPro" id="IPR041695">
    <property type="entry name" value="GST_C_5"/>
</dbReference>
<gene>
    <name evidence="3" type="ORF">PHACADRAFT_197834</name>
</gene>
<reference evidence="3 4" key="1">
    <citation type="journal article" date="2012" name="BMC Genomics">
        <title>Comparative genomics of the white-rot fungi, Phanerochaete carnosa and P. chrysosporium, to elucidate the genetic basis of the distinct wood types they colonize.</title>
        <authorList>
            <person name="Suzuki H."/>
            <person name="MacDonald J."/>
            <person name="Syed K."/>
            <person name="Salamov A."/>
            <person name="Hori C."/>
            <person name="Aerts A."/>
            <person name="Henrissat B."/>
            <person name="Wiebenga A."/>
            <person name="vanKuyk P.A."/>
            <person name="Barry K."/>
            <person name="Lindquist E."/>
            <person name="LaButti K."/>
            <person name="Lapidus A."/>
            <person name="Lucas S."/>
            <person name="Coutinho P."/>
            <person name="Gong Y."/>
            <person name="Samejima M."/>
            <person name="Mahadevan R."/>
            <person name="Abou-Zaid M."/>
            <person name="de Vries R.P."/>
            <person name="Igarashi K."/>
            <person name="Yadav J.S."/>
            <person name="Grigoriev I.V."/>
            <person name="Master E.R."/>
        </authorList>
    </citation>
    <scope>NUCLEOTIDE SEQUENCE [LARGE SCALE GENOMIC DNA]</scope>
    <source>
        <strain evidence="3 4">HHB-10118-sp</strain>
    </source>
</reference>
<sequence length="257" mass="29591">MYDPTLTIHATGAATKTVEEHKEPQDVTLHAAWYCPFTHRGWITLEEKGVPYEYREINIYHRDENYERFLKINPKGMVPALERNGKALGESLILCEYLEDAYPTEETRLLPADAFERAFARLWLDYISKQIVPAYFRLIQAQGEQNQTTAREEYYKILRTFADMVKGPYFLGEQFSLVDVAIAPFVVRDAVLKEKRGYERVDVSAKWKEYADKVAARPSVVKTSSEIKDYTHFYGPYLRDEADSEIAKSVRAGGGIP</sequence>
<dbReference type="CDD" id="cd00570">
    <property type="entry name" value="GST_N_family"/>
    <property type="match status" value="1"/>
</dbReference>
<dbReference type="EMBL" id="JH930474">
    <property type="protein sequence ID" value="EKM53401.1"/>
    <property type="molecule type" value="Genomic_DNA"/>
</dbReference>
<dbReference type="GO" id="GO:0005737">
    <property type="term" value="C:cytoplasm"/>
    <property type="evidence" value="ECO:0007669"/>
    <property type="project" value="TreeGrafter"/>
</dbReference>
<accession>K5UTW3</accession>
<proteinExistence type="predicted"/>
<dbReference type="RefSeq" id="XP_007398093.1">
    <property type="nucleotide sequence ID" value="XM_007398031.1"/>
</dbReference>
<evidence type="ECO:0000259" key="1">
    <source>
        <dbReference type="PROSITE" id="PS50404"/>
    </source>
</evidence>
<dbReference type="InterPro" id="IPR004045">
    <property type="entry name" value="Glutathione_S-Trfase_N"/>
</dbReference>
<dbReference type="AlphaFoldDB" id="K5UTW3"/>
<dbReference type="InterPro" id="IPR036282">
    <property type="entry name" value="Glutathione-S-Trfase_C_sf"/>
</dbReference>
<dbReference type="SUPFAM" id="SSF47616">
    <property type="entry name" value="GST C-terminal domain-like"/>
    <property type="match status" value="1"/>
</dbReference>
<organism evidence="3 4">
    <name type="scientific">Phanerochaete carnosa (strain HHB-10118-sp)</name>
    <name type="common">White-rot fungus</name>
    <name type="synonym">Peniophora carnosa</name>
    <dbReference type="NCBI Taxonomy" id="650164"/>
    <lineage>
        <taxon>Eukaryota</taxon>
        <taxon>Fungi</taxon>
        <taxon>Dikarya</taxon>
        <taxon>Basidiomycota</taxon>
        <taxon>Agaricomycotina</taxon>
        <taxon>Agaricomycetes</taxon>
        <taxon>Polyporales</taxon>
        <taxon>Phanerochaetaceae</taxon>
        <taxon>Phanerochaete</taxon>
    </lineage>
</organism>
<keyword evidence="4" id="KW-1185">Reference proteome</keyword>
<feature type="domain" description="GST N-terminal" evidence="1">
    <location>
        <begin position="25"/>
        <end position="106"/>
    </location>
</feature>
<dbReference type="PROSITE" id="PS50405">
    <property type="entry name" value="GST_CTER"/>
    <property type="match status" value="1"/>
</dbReference>
<feature type="domain" description="GST C-terminal" evidence="2">
    <location>
        <begin position="113"/>
        <end position="237"/>
    </location>
</feature>
<dbReference type="PANTHER" id="PTHR43968">
    <property type="match status" value="1"/>
</dbReference>
<dbReference type="InParanoid" id="K5UTW3"/>
<dbReference type="SFLD" id="SFLDG00358">
    <property type="entry name" value="Main_(cytGST)"/>
    <property type="match status" value="1"/>
</dbReference>
<dbReference type="STRING" id="650164.K5UTW3"/>
<dbReference type="InterPro" id="IPR036249">
    <property type="entry name" value="Thioredoxin-like_sf"/>
</dbReference>
<dbReference type="SFLD" id="SFLDS00019">
    <property type="entry name" value="Glutathione_Transferase_(cytos"/>
    <property type="match status" value="1"/>
</dbReference>
<dbReference type="Pfam" id="PF13417">
    <property type="entry name" value="GST_N_3"/>
    <property type="match status" value="1"/>
</dbReference>
<dbReference type="HOGENOM" id="CLU_011226_9_1_1"/>
<evidence type="ECO:0008006" key="5">
    <source>
        <dbReference type="Google" id="ProtNLM"/>
    </source>
</evidence>
<dbReference type="InterPro" id="IPR010987">
    <property type="entry name" value="Glutathione-S-Trfase_C-like"/>
</dbReference>
<name>K5UTW3_PHACS</name>
<dbReference type="PROSITE" id="PS50404">
    <property type="entry name" value="GST_NTER"/>
    <property type="match status" value="1"/>
</dbReference>
<dbReference type="Gene3D" id="3.40.30.10">
    <property type="entry name" value="Glutaredoxin"/>
    <property type="match status" value="1"/>
</dbReference>
<dbReference type="OrthoDB" id="4951845at2759"/>
<evidence type="ECO:0000313" key="4">
    <source>
        <dbReference type="Proteomes" id="UP000008370"/>
    </source>
</evidence>
<evidence type="ECO:0000259" key="2">
    <source>
        <dbReference type="PROSITE" id="PS50405"/>
    </source>
</evidence>
<dbReference type="GeneID" id="18911275"/>